<keyword evidence="4 8" id="KW-0732">Signal</keyword>
<evidence type="ECO:0000259" key="9">
    <source>
        <dbReference type="Pfam" id="PF00884"/>
    </source>
</evidence>
<dbReference type="EMBL" id="CP002546">
    <property type="protein sequence ID" value="ADY60569.1"/>
    <property type="molecule type" value="Genomic_DNA"/>
</dbReference>
<dbReference type="AlphaFoldDB" id="F0SGH0"/>
<dbReference type="RefSeq" id="WP_013629290.1">
    <property type="nucleotide sequence ID" value="NC_015174.1"/>
</dbReference>
<accession>F0SGH0</accession>
<evidence type="ECO:0000256" key="4">
    <source>
        <dbReference type="ARBA" id="ARBA00022729"/>
    </source>
</evidence>
<evidence type="ECO:0000256" key="3">
    <source>
        <dbReference type="ARBA" id="ARBA00022723"/>
    </source>
</evidence>
<evidence type="ECO:0000256" key="2">
    <source>
        <dbReference type="ARBA" id="ARBA00008779"/>
    </source>
</evidence>
<evidence type="ECO:0000313" key="11">
    <source>
        <dbReference type="Proteomes" id="UP000006860"/>
    </source>
</evidence>
<feature type="domain" description="Sulfatase N-terminal" evidence="9">
    <location>
        <begin position="30"/>
        <end position="363"/>
    </location>
</feature>
<evidence type="ECO:0000256" key="1">
    <source>
        <dbReference type="ARBA" id="ARBA00001913"/>
    </source>
</evidence>
<dbReference type="STRING" id="756272.Plabr_2971"/>
<dbReference type="InterPro" id="IPR035874">
    <property type="entry name" value="IDS"/>
</dbReference>
<dbReference type="GO" id="GO:0005737">
    <property type="term" value="C:cytoplasm"/>
    <property type="evidence" value="ECO:0007669"/>
    <property type="project" value="TreeGrafter"/>
</dbReference>
<gene>
    <name evidence="10" type="ordered locus">Plabr_2971</name>
</gene>
<organism evidence="10 11">
    <name type="scientific">Rubinisphaera brasiliensis (strain ATCC 49424 / DSM 5305 / JCM 21570 / IAM 15109 / NBRC 103401 / IFAM 1448)</name>
    <name type="common">Planctomyces brasiliensis</name>
    <dbReference type="NCBI Taxonomy" id="756272"/>
    <lineage>
        <taxon>Bacteria</taxon>
        <taxon>Pseudomonadati</taxon>
        <taxon>Planctomycetota</taxon>
        <taxon>Planctomycetia</taxon>
        <taxon>Planctomycetales</taxon>
        <taxon>Planctomycetaceae</taxon>
        <taxon>Rubinisphaera</taxon>
    </lineage>
</organism>
<dbReference type="Proteomes" id="UP000006860">
    <property type="component" value="Chromosome"/>
</dbReference>
<feature type="chain" id="PRO_5003260460" evidence="8">
    <location>
        <begin position="22"/>
        <end position="471"/>
    </location>
</feature>
<name>F0SGH0_RUBBR</name>
<reference evidence="11" key="1">
    <citation type="submission" date="2011-02" db="EMBL/GenBank/DDBJ databases">
        <title>The complete genome of Planctomyces brasiliensis DSM 5305.</title>
        <authorList>
            <person name="Lucas S."/>
            <person name="Copeland A."/>
            <person name="Lapidus A."/>
            <person name="Bruce D."/>
            <person name="Goodwin L."/>
            <person name="Pitluck S."/>
            <person name="Kyrpides N."/>
            <person name="Mavromatis K."/>
            <person name="Pagani I."/>
            <person name="Ivanova N."/>
            <person name="Ovchinnikova G."/>
            <person name="Lu M."/>
            <person name="Detter J.C."/>
            <person name="Han C."/>
            <person name="Land M."/>
            <person name="Hauser L."/>
            <person name="Markowitz V."/>
            <person name="Cheng J.-F."/>
            <person name="Hugenholtz P."/>
            <person name="Woyke T."/>
            <person name="Wu D."/>
            <person name="Tindall B."/>
            <person name="Pomrenke H.G."/>
            <person name="Brambilla E."/>
            <person name="Klenk H.-P."/>
            <person name="Eisen J.A."/>
        </authorList>
    </citation>
    <scope>NUCLEOTIDE SEQUENCE [LARGE SCALE GENOMIC DNA]</scope>
    <source>
        <strain evidence="11">ATCC 49424 / DSM 5305 / JCM 21570 / NBRC 103401 / IFAM 1448</strain>
    </source>
</reference>
<dbReference type="GO" id="GO:0046872">
    <property type="term" value="F:metal ion binding"/>
    <property type="evidence" value="ECO:0007669"/>
    <property type="project" value="UniProtKB-KW"/>
</dbReference>
<feature type="region of interest" description="Disordered" evidence="7">
    <location>
        <begin position="141"/>
        <end position="170"/>
    </location>
</feature>
<comment type="cofactor">
    <cofactor evidence="1">
        <name>Ca(2+)</name>
        <dbReference type="ChEBI" id="CHEBI:29108"/>
    </cofactor>
</comment>
<dbReference type="Gene3D" id="3.40.720.10">
    <property type="entry name" value="Alkaline Phosphatase, subunit A"/>
    <property type="match status" value="1"/>
</dbReference>
<dbReference type="Pfam" id="PF00884">
    <property type="entry name" value="Sulfatase"/>
    <property type="match status" value="1"/>
</dbReference>
<keyword evidence="11" id="KW-1185">Reference proteome</keyword>
<dbReference type="eggNOG" id="COG3119">
    <property type="taxonomic scope" value="Bacteria"/>
</dbReference>
<sequence length="471" mass="52299">MRNRLLITSLITAVVWATASARVESAETMNVLFLVADDLNSWLLEDADRYSGKVIAPNLQALAESGVNFRRAYTASPVCSPSRTAFFSGVSPWHSGHYHNALQVNQSEPLKDALSLAGLFKKAGYSTAGYGKITHGWDQKEHWNKKQGHKRDPAPPGAPLTPVGRGEQDWGPIHLAEEDMNDTGNVDAAIQQLRKKHDKPFFIACGLFNPHMPWYVPQKYFDMFPLDEVTTPKLLANDLDDVPPLGVELTSGKSRFVDSVLEHGLHEEGVQAYLATTAYVDAQLGRVLAALDQSSHKNNTIVVFLTDHGFHLGEKNHWQKATLWEEATHCLLMFRAPGVTSPGGVSERFVSLQDIYPTLAELCDLELHAGVDGRSLVPLLKDPNAKWDSTAITCLSDKKSPDQGYITLRNEQGRYIRYGNGQEEFYDTSVDPREWTNQIGNPKYKSIINGMKNSIPAASEMAKPLPPVKRR</sequence>
<evidence type="ECO:0000256" key="7">
    <source>
        <dbReference type="SAM" id="MobiDB-lite"/>
    </source>
</evidence>
<dbReference type="CDD" id="cd16030">
    <property type="entry name" value="iduronate-2-sulfatase"/>
    <property type="match status" value="1"/>
</dbReference>
<proteinExistence type="inferred from homology"/>
<dbReference type="KEGG" id="pbs:Plabr_2971"/>
<comment type="similarity">
    <text evidence="2">Belongs to the sulfatase family.</text>
</comment>
<dbReference type="SUPFAM" id="SSF53649">
    <property type="entry name" value="Alkaline phosphatase-like"/>
    <property type="match status" value="1"/>
</dbReference>
<feature type="signal peptide" evidence="8">
    <location>
        <begin position="1"/>
        <end position="21"/>
    </location>
</feature>
<keyword evidence="5 10" id="KW-0378">Hydrolase</keyword>
<evidence type="ECO:0000256" key="6">
    <source>
        <dbReference type="ARBA" id="ARBA00022837"/>
    </source>
</evidence>
<keyword evidence="3" id="KW-0479">Metal-binding</keyword>
<dbReference type="InterPro" id="IPR000917">
    <property type="entry name" value="Sulfatase_N"/>
</dbReference>
<dbReference type="PANTHER" id="PTHR45953:SF1">
    <property type="entry name" value="IDURONATE 2-SULFATASE"/>
    <property type="match status" value="1"/>
</dbReference>
<evidence type="ECO:0000313" key="10">
    <source>
        <dbReference type="EMBL" id="ADY60569.1"/>
    </source>
</evidence>
<keyword evidence="6" id="KW-0106">Calcium</keyword>
<dbReference type="PANTHER" id="PTHR45953">
    <property type="entry name" value="IDURONATE 2-SULFATASE"/>
    <property type="match status" value="1"/>
</dbReference>
<protein>
    <submittedName>
        <fullName evidence="10">Arylsulfatase</fullName>
        <ecNumber evidence="10">3.1.6.1</ecNumber>
    </submittedName>
</protein>
<dbReference type="GO" id="GO:0004423">
    <property type="term" value="F:iduronate-2-sulfatase activity"/>
    <property type="evidence" value="ECO:0007669"/>
    <property type="project" value="InterPro"/>
</dbReference>
<dbReference type="EC" id="3.1.6.1" evidence="10"/>
<dbReference type="InterPro" id="IPR017850">
    <property type="entry name" value="Alkaline_phosphatase_core_sf"/>
</dbReference>
<dbReference type="HOGENOM" id="CLU_006332_9_0_0"/>
<evidence type="ECO:0000256" key="5">
    <source>
        <dbReference type="ARBA" id="ARBA00022801"/>
    </source>
</evidence>
<evidence type="ECO:0000256" key="8">
    <source>
        <dbReference type="SAM" id="SignalP"/>
    </source>
</evidence>
<dbReference type="GO" id="GO:0004065">
    <property type="term" value="F:arylsulfatase activity"/>
    <property type="evidence" value="ECO:0007669"/>
    <property type="project" value="UniProtKB-EC"/>
</dbReference>